<reference evidence="2" key="1">
    <citation type="journal article" date="2020" name="Stud. Mycol.">
        <title>101 Dothideomycetes genomes: a test case for predicting lifestyles and emergence of pathogens.</title>
        <authorList>
            <person name="Haridas S."/>
            <person name="Albert R."/>
            <person name="Binder M."/>
            <person name="Bloem J."/>
            <person name="Labutti K."/>
            <person name="Salamov A."/>
            <person name="Andreopoulos B."/>
            <person name="Baker S."/>
            <person name="Barry K."/>
            <person name="Bills G."/>
            <person name="Bluhm B."/>
            <person name="Cannon C."/>
            <person name="Castanera R."/>
            <person name="Culley D."/>
            <person name="Daum C."/>
            <person name="Ezra D."/>
            <person name="Gonzalez J."/>
            <person name="Henrissat B."/>
            <person name="Kuo A."/>
            <person name="Liang C."/>
            <person name="Lipzen A."/>
            <person name="Lutzoni F."/>
            <person name="Magnuson J."/>
            <person name="Mondo S."/>
            <person name="Nolan M."/>
            <person name="Ohm R."/>
            <person name="Pangilinan J."/>
            <person name="Park H.-J."/>
            <person name="Ramirez L."/>
            <person name="Alfaro M."/>
            <person name="Sun H."/>
            <person name="Tritt A."/>
            <person name="Yoshinaga Y."/>
            <person name="Zwiers L.-H."/>
            <person name="Turgeon B."/>
            <person name="Goodwin S."/>
            <person name="Spatafora J."/>
            <person name="Crous P."/>
            <person name="Grigoriev I."/>
        </authorList>
    </citation>
    <scope>NUCLEOTIDE SEQUENCE</scope>
    <source>
        <strain evidence="2">Tuck. ex Michener</strain>
    </source>
</reference>
<dbReference type="EMBL" id="ML991783">
    <property type="protein sequence ID" value="KAF2236710.1"/>
    <property type="molecule type" value="Genomic_DNA"/>
</dbReference>
<dbReference type="Gene3D" id="3.20.20.70">
    <property type="entry name" value="Aldolase class I"/>
    <property type="match status" value="1"/>
</dbReference>
<sequence>MDNLFDEVRAVSQISAFSPGRELPEDLGDFQHAIGDIQGSYVHLQREAYGDIRAKSVSDAHKYSSKFPEVSVETLATEIATIRLLKSIAGRVQGYFHLPTNPTQCFSVDRTVANARRVLYLCRKSGIHRSSIVIRIFSTVEGFKACEELSKQDIKTSAIAPAMLEQVARAAEAGCAFIAPPCSDFCDVDRQYDFRLVTAARDYLEKFGYSCSVLPEGPFHFGSALVLMGMKSIALDPLAMCELKHVTQWDRNWKYFGYFAQIEFPNLEKLVFQDDGDYQTKLLNRPSGGGPAVELPTYTYIRHACQVQQDFENYMRQFC</sequence>
<proteinExistence type="predicted"/>
<keyword evidence="1" id="KW-0704">Schiff base</keyword>
<evidence type="ECO:0000313" key="2">
    <source>
        <dbReference type="EMBL" id="KAF2236710.1"/>
    </source>
</evidence>
<dbReference type="OrthoDB" id="1711136at2759"/>
<keyword evidence="3" id="KW-1185">Reference proteome</keyword>
<organism evidence="2 3">
    <name type="scientific">Viridothelium virens</name>
    <name type="common">Speckled blister lichen</name>
    <name type="synonym">Trypethelium virens</name>
    <dbReference type="NCBI Taxonomy" id="1048519"/>
    <lineage>
        <taxon>Eukaryota</taxon>
        <taxon>Fungi</taxon>
        <taxon>Dikarya</taxon>
        <taxon>Ascomycota</taxon>
        <taxon>Pezizomycotina</taxon>
        <taxon>Dothideomycetes</taxon>
        <taxon>Dothideomycetes incertae sedis</taxon>
        <taxon>Trypetheliales</taxon>
        <taxon>Trypetheliaceae</taxon>
        <taxon>Viridothelium</taxon>
    </lineage>
</organism>
<dbReference type="SUPFAM" id="SSF51569">
    <property type="entry name" value="Aldolase"/>
    <property type="match status" value="1"/>
</dbReference>
<evidence type="ECO:0000256" key="1">
    <source>
        <dbReference type="ARBA" id="ARBA00023270"/>
    </source>
</evidence>
<dbReference type="GO" id="GO:0005975">
    <property type="term" value="P:carbohydrate metabolic process"/>
    <property type="evidence" value="ECO:0007669"/>
    <property type="project" value="InterPro"/>
</dbReference>
<dbReference type="InterPro" id="IPR013785">
    <property type="entry name" value="Aldolase_TIM"/>
</dbReference>
<accession>A0A6A6HGX3</accession>
<gene>
    <name evidence="2" type="ORF">EV356DRAFT_497583</name>
</gene>
<dbReference type="AlphaFoldDB" id="A0A6A6HGX3"/>
<protein>
    <submittedName>
        <fullName evidence="2">Uncharacterized protein</fullName>
    </submittedName>
</protein>
<evidence type="ECO:0000313" key="3">
    <source>
        <dbReference type="Proteomes" id="UP000800092"/>
    </source>
</evidence>
<dbReference type="Pfam" id="PF00923">
    <property type="entry name" value="TAL_FSA"/>
    <property type="match status" value="1"/>
</dbReference>
<dbReference type="InterPro" id="IPR001585">
    <property type="entry name" value="TAL/FSA"/>
</dbReference>
<name>A0A6A6HGX3_VIRVR</name>
<dbReference type="Proteomes" id="UP000800092">
    <property type="component" value="Unassembled WGS sequence"/>
</dbReference>